<dbReference type="InterPro" id="IPR036291">
    <property type="entry name" value="NAD(P)-bd_dom_sf"/>
</dbReference>
<evidence type="ECO:0000256" key="1">
    <source>
        <dbReference type="ARBA" id="ARBA00006328"/>
    </source>
</evidence>
<dbReference type="Proteomes" id="UP001205906">
    <property type="component" value="Unassembled WGS sequence"/>
</dbReference>
<proteinExistence type="inferred from homology"/>
<keyword evidence="5" id="KW-1185">Reference proteome</keyword>
<evidence type="ECO:0000256" key="2">
    <source>
        <dbReference type="ARBA" id="ARBA00022857"/>
    </source>
</evidence>
<dbReference type="RefSeq" id="WP_252818626.1">
    <property type="nucleotide sequence ID" value="NZ_JAMXQS010000005.1"/>
</dbReference>
<dbReference type="InterPro" id="IPR051164">
    <property type="entry name" value="NmrA-like_oxidored"/>
</dbReference>
<dbReference type="SUPFAM" id="SSF51735">
    <property type="entry name" value="NAD(P)-binding Rossmann-fold domains"/>
    <property type="match status" value="1"/>
</dbReference>
<reference evidence="4 5" key="1">
    <citation type="submission" date="2022-06" db="EMBL/GenBank/DDBJ databases">
        <title>Mesorhizobium sp. strain RP14 Genome sequencing and assembly.</title>
        <authorList>
            <person name="Kim I."/>
        </authorList>
    </citation>
    <scope>NUCLEOTIDE SEQUENCE [LARGE SCALE GENOMIC DNA]</scope>
    <source>
        <strain evidence="5">RP14(2022)</strain>
    </source>
</reference>
<dbReference type="CDD" id="cd05251">
    <property type="entry name" value="NmrA_like_SDR_a"/>
    <property type="match status" value="1"/>
</dbReference>
<organism evidence="4 5">
    <name type="scientific">Mesorhizobium liriopis</name>
    <dbReference type="NCBI Taxonomy" id="2953882"/>
    <lineage>
        <taxon>Bacteria</taxon>
        <taxon>Pseudomonadati</taxon>
        <taxon>Pseudomonadota</taxon>
        <taxon>Alphaproteobacteria</taxon>
        <taxon>Hyphomicrobiales</taxon>
        <taxon>Phyllobacteriaceae</taxon>
        <taxon>Mesorhizobium</taxon>
    </lineage>
</organism>
<comment type="similarity">
    <text evidence="1">Belongs to the NmrA-type oxidoreductase family.</text>
</comment>
<dbReference type="Gene3D" id="3.90.25.10">
    <property type="entry name" value="UDP-galactose 4-epimerase, domain 1"/>
    <property type="match status" value="1"/>
</dbReference>
<keyword evidence="2" id="KW-0521">NADP</keyword>
<evidence type="ECO:0000259" key="3">
    <source>
        <dbReference type="Pfam" id="PF05368"/>
    </source>
</evidence>
<evidence type="ECO:0000313" key="5">
    <source>
        <dbReference type="Proteomes" id="UP001205906"/>
    </source>
</evidence>
<protein>
    <submittedName>
        <fullName evidence="4">NmrA/HSCARG family protein</fullName>
    </submittedName>
</protein>
<feature type="domain" description="NmrA-like" evidence="3">
    <location>
        <begin position="5"/>
        <end position="238"/>
    </location>
</feature>
<gene>
    <name evidence="4" type="ORF">NGM99_10390</name>
</gene>
<sequence>MSHRQPILVFGATGQQGGSVVTALLKAGRPVRAIVRDLGSPATMALRDAGAELVEGSYADQASMQKAMQEVHGVFSVQPSSPGGTVTDEEEVRYGIAVADLAVEAGVRHLVYSSGAAVGDKPTGVAHFDTKRRIEAHVRSLPLTWTIVRPATFMEMLVMPGFGLDKDRFTFFVRPDQSMQFIAVEDIGRIVAAVFADPKRFGGQTFEIAGDELTGHKLETLFTQAAGRPITYARFSDDDLAANLFLSKLTNLLDEGPLAGHADIHALRELEPDLIQVSTWLTGSGREAFAKALGAKGHWAYNNA</sequence>
<dbReference type="InterPro" id="IPR008030">
    <property type="entry name" value="NmrA-like"/>
</dbReference>
<comment type="caution">
    <text evidence="4">The sequence shown here is derived from an EMBL/GenBank/DDBJ whole genome shotgun (WGS) entry which is preliminary data.</text>
</comment>
<dbReference type="PANTHER" id="PTHR42748">
    <property type="entry name" value="NITROGEN METABOLITE REPRESSION PROTEIN NMRA FAMILY MEMBER"/>
    <property type="match status" value="1"/>
</dbReference>
<name>A0ABT1C5U2_9HYPH</name>
<dbReference type="EMBL" id="JAMXQS010000005">
    <property type="protein sequence ID" value="MCO6050193.1"/>
    <property type="molecule type" value="Genomic_DNA"/>
</dbReference>
<dbReference type="Pfam" id="PF05368">
    <property type="entry name" value="NmrA"/>
    <property type="match status" value="1"/>
</dbReference>
<dbReference type="Gene3D" id="3.40.50.720">
    <property type="entry name" value="NAD(P)-binding Rossmann-like Domain"/>
    <property type="match status" value="1"/>
</dbReference>
<accession>A0ABT1C5U2</accession>
<dbReference type="PANTHER" id="PTHR42748:SF7">
    <property type="entry name" value="NMRA LIKE REDOX SENSOR 1-RELATED"/>
    <property type="match status" value="1"/>
</dbReference>
<evidence type="ECO:0000313" key="4">
    <source>
        <dbReference type="EMBL" id="MCO6050193.1"/>
    </source>
</evidence>